<keyword evidence="3 6" id="KW-0812">Transmembrane</keyword>
<comment type="subcellular location">
    <subcellularLocation>
        <location evidence="1">Membrane</location>
        <topology evidence="1">Multi-pass membrane protein</topology>
    </subcellularLocation>
</comment>
<feature type="transmembrane region" description="Helical" evidence="6">
    <location>
        <begin position="51"/>
        <end position="72"/>
    </location>
</feature>
<evidence type="ECO:0000256" key="2">
    <source>
        <dbReference type="ARBA" id="ARBA00010631"/>
    </source>
</evidence>
<evidence type="ECO:0000313" key="7">
    <source>
        <dbReference type="EMBL" id="NMG73182.1"/>
    </source>
</evidence>
<dbReference type="EMBL" id="WTVQ01000001">
    <property type="protein sequence ID" value="NMG73182.1"/>
    <property type="molecule type" value="Genomic_DNA"/>
</dbReference>
<accession>A0ABX1Q6M5</accession>
<organism evidence="7 8">
    <name type="scientific">Aromatoleum diolicum</name>
    <dbReference type="NCBI Taxonomy" id="75796"/>
    <lineage>
        <taxon>Bacteria</taxon>
        <taxon>Pseudomonadati</taxon>
        <taxon>Pseudomonadota</taxon>
        <taxon>Betaproteobacteria</taxon>
        <taxon>Rhodocyclales</taxon>
        <taxon>Rhodocyclaceae</taxon>
        <taxon>Aromatoleum</taxon>
    </lineage>
</organism>
<feature type="transmembrane region" description="Helical" evidence="6">
    <location>
        <begin position="12"/>
        <end position="30"/>
    </location>
</feature>
<comment type="caution">
    <text evidence="7">The sequence shown here is derived from an EMBL/GenBank/DDBJ whole genome shotgun (WGS) entry which is preliminary data.</text>
</comment>
<evidence type="ECO:0000256" key="3">
    <source>
        <dbReference type="ARBA" id="ARBA00022692"/>
    </source>
</evidence>
<dbReference type="PANTHER" id="PTHR31040">
    <property type="entry name" value="NURIM"/>
    <property type="match status" value="1"/>
</dbReference>
<feature type="transmembrane region" description="Helical" evidence="6">
    <location>
        <begin position="78"/>
        <end position="96"/>
    </location>
</feature>
<keyword evidence="5 6" id="KW-0472">Membrane</keyword>
<protein>
    <recommendedName>
        <fullName evidence="9">Methanethiol S-methyltransferase</fullName>
    </recommendedName>
</protein>
<name>A0ABX1Q6M5_9RHOO</name>
<comment type="similarity">
    <text evidence="2">Belongs to the nurim family.</text>
</comment>
<gene>
    <name evidence="7" type="ORF">GPA25_00240</name>
</gene>
<reference evidence="7 8" key="1">
    <citation type="submission" date="2019-12" db="EMBL/GenBank/DDBJ databases">
        <title>Comparative genomics gives insights into the taxonomy of the Azoarcus-Aromatoleum group and reveals separate origins of nif in the plant-associated Azoarcus and non-plant-associated Aromatoleum sub-groups.</title>
        <authorList>
            <person name="Lafos M."/>
            <person name="Maluk M."/>
            <person name="Batista M."/>
            <person name="Junghare M."/>
            <person name="Carmona M."/>
            <person name="Faoro H."/>
            <person name="Cruz L.M."/>
            <person name="Battistoni F."/>
            <person name="De Souza E."/>
            <person name="Pedrosa F."/>
            <person name="Chen W.-M."/>
            <person name="Poole P.S."/>
            <person name="Dixon R.A."/>
            <person name="James E.K."/>
        </authorList>
    </citation>
    <scope>NUCLEOTIDE SEQUENCE [LARGE SCALE GENOMIC DNA]</scope>
    <source>
        <strain evidence="7 8">22Lin</strain>
    </source>
</reference>
<dbReference type="Proteomes" id="UP000648984">
    <property type="component" value="Unassembled WGS sequence"/>
</dbReference>
<evidence type="ECO:0000256" key="4">
    <source>
        <dbReference type="ARBA" id="ARBA00022989"/>
    </source>
</evidence>
<evidence type="ECO:0000313" key="8">
    <source>
        <dbReference type="Proteomes" id="UP000648984"/>
    </source>
</evidence>
<dbReference type="PANTHER" id="PTHR31040:SF1">
    <property type="entry name" value="NURIM"/>
    <property type="match status" value="1"/>
</dbReference>
<keyword evidence="8" id="KW-1185">Reference proteome</keyword>
<sequence length="231" mass="25733">MPLSATQITLLLFAWGVYAGIHSLLASVAIKHRVAQRWPGAMRSYRLAFNALAALLLLPPLWLTFAFSGPLLWRWSGAWAWLANALAFAAIAAFGWTSRHYDMQSFTGLTQWRAREAVADEDAQLRISPLHRYVRHPWYFLGLVILWTRDMDAARLISALCITAYLWLGSLLEERKLLQIHGAAYARYRERVSGLVPFPGRTLSKAEAQALAECGKAGRDAGSLRKPGGGV</sequence>
<proteinExistence type="inferred from homology"/>
<dbReference type="Gene3D" id="1.20.120.1630">
    <property type="match status" value="1"/>
</dbReference>
<evidence type="ECO:0000256" key="5">
    <source>
        <dbReference type="ARBA" id="ARBA00023136"/>
    </source>
</evidence>
<evidence type="ECO:0008006" key="9">
    <source>
        <dbReference type="Google" id="ProtNLM"/>
    </source>
</evidence>
<evidence type="ECO:0000256" key="6">
    <source>
        <dbReference type="SAM" id="Phobius"/>
    </source>
</evidence>
<dbReference type="InterPro" id="IPR033580">
    <property type="entry name" value="Nurim-like"/>
</dbReference>
<keyword evidence="4 6" id="KW-1133">Transmembrane helix</keyword>
<evidence type="ECO:0000256" key="1">
    <source>
        <dbReference type="ARBA" id="ARBA00004141"/>
    </source>
</evidence>